<dbReference type="SUPFAM" id="SSF51120">
    <property type="entry name" value="beta-Roll"/>
    <property type="match status" value="4"/>
</dbReference>
<protein>
    <submittedName>
        <fullName evidence="5">DUF4082 domain-containing protein</fullName>
    </submittedName>
</protein>
<reference evidence="5 6" key="1">
    <citation type="journal article" date="2021" name="MBio">
        <title>Poor Competitiveness of Bradyrhizobium in Pigeon Pea Root Colonization in Indian Soils.</title>
        <authorList>
            <person name="Chalasani D."/>
            <person name="Basu A."/>
            <person name="Pullabhotla S.V.S.R.N."/>
            <person name="Jorrin B."/>
            <person name="Neal A.L."/>
            <person name="Poole P.S."/>
            <person name="Podile A.R."/>
            <person name="Tkacz A."/>
        </authorList>
    </citation>
    <scope>NUCLEOTIDE SEQUENCE [LARGE SCALE GENOMIC DNA]</scope>
    <source>
        <strain evidence="5 6">HU44</strain>
    </source>
</reference>
<dbReference type="PRINTS" id="PR00313">
    <property type="entry name" value="CABNDNGRPT"/>
</dbReference>
<feature type="domain" description="N,N-dimethylformamidase beta subunit-like C-terminal" evidence="4">
    <location>
        <begin position="751"/>
        <end position="1169"/>
    </location>
</feature>
<feature type="domain" description="Cadherin-like" evidence="3">
    <location>
        <begin position="1992"/>
        <end position="2086"/>
    </location>
</feature>
<evidence type="ECO:0000259" key="2">
    <source>
        <dbReference type="Pfam" id="PF14252"/>
    </source>
</evidence>
<dbReference type="InterPro" id="IPR011049">
    <property type="entry name" value="Serralysin-like_metalloprot_C"/>
</dbReference>
<evidence type="ECO:0000313" key="6">
    <source>
        <dbReference type="Proteomes" id="UP000757604"/>
    </source>
</evidence>
<dbReference type="NCBIfam" id="NF012211">
    <property type="entry name" value="tand_rpt_95"/>
    <property type="match status" value="3"/>
</dbReference>
<dbReference type="Pfam" id="PF20254">
    <property type="entry name" value="DMFA2_C"/>
    <property type="match status" value="1"/>
</dbReference>
<evidence type="ECO:0000313" key="5">
    <source>
        <dbReference type="EMBL" id="MBW9062146.1"/>
    </source>
</evidence>
<evidence type="ECO:0000259" key="1">
    <source>
        <dbReference type="Pfam" id="PF13313"/>
    </source>
</evidence>
<accession>A0ABS7H5V2</accession>
<comment type="caution">
    <text evidence="5">The sequence shown here is derived from an EMBL/GenBank/DDBJ whole genome shotgun (WGS) entry which is preliminary data.</text>
</comment>
<name>A0ABS7H5V2_9HYPH</name>
<dbReference type="EMBL" id="JAEUAO010000001">
    <property type="protein sequence ID" value="MBW9062146.1"/>
    <property type="molecule type" value="Genomic_DNA"/>
</dbReference>
<dbReference type="InterPro" id="IPR025141">
    <property type="entry name" value="DUF4082"/>
</dbReference>
<feature type="domain" description="DUF4082" evidence="1">
    <location>
        <begin position="1838"/>
        <end position="1982"/>
    </location>
</feature>
<sequence length="2253" mass="230237">MSHTREIAFIDPAVTDFETLIAGLRPDVEPVVLSPDEPALAQMARMLEGRADLDAIHVIAHGRPGELSFAAGAVSYETIEDDAADLPAFGAALGTEKALLVWACETGAGKRGAAFVDTLAARAGVRVLAASGIVGSELCGGTWSLDRGDGAGGPPLSAEGMIAYSGIMATFTGTSGTDRANATTGTLTGFSGGTVAQLQDASGDTFTGGGGADEIVAGSGDDTINLGAGQFVAGESIDGGGNSASGTRDQIVLTAGGTTNLSVGTVTGIETLTGSTSSDTVTMTASQWAGFATINLGSGLLTTDVLNVRASGNISALTMPTVDNVETGNLTGTSGTDTVTLSGAQLNAILIGSGTVNLGSGTGDTINLTSTSSDLNTLGATDGSIQGVEAISASGAATGVTITLGGQSEAIAITGSAQADTVTGGSGGNTIVGGGGADTLSGGAGNDTITYDASDVSIAGGTNTDTLVVTGAAAINLASADQSSGDTANTTGFENVNAGGSSAAVSLTGDGNANVLTGGGGADTIVGAAGADTLNGGAGNDMITYDGSDVSIAGGADIDTLLVNGAATINLSSVDQSSGDTANTTGFENVNASGSSAAVSLTGGSGANVLTGGSANDTLNGGGGNDTIDGGAGTGDTVIFSGARANYTISLSGVTYTIADTRSGSPDGADTVTGVENFQFSDGTRTASQLNPAPTTTNKIVLENQKQGNPVSEWGIDGDGDGNIQGFATEISTNIGQTVSFKIATDSTNYRIDIYRLGYYGGDGARKVATVDVNLASAQVQPHPIVDMSRGLIDAGNWAVSASWAIPFDAVSGVYIAKLVREDGTVGASHIPFIVRDDSAASDIVFQTSDTTWQAYNEWGGASLYFGDVPVDPANLIGYLPPNCGCGVNSIGRATAVSYNRPFVTNTSVKGGTHDFIFGAEHSAIRWLEQNGYDVSYISGVDATRSGSLLLNHEAYLSVGHDEYWSAEQRTNVEAARDAGVDLAFWSGNEVYWKVRWETSIDGNGTPYRTMVCYKETWGGTPDPTSTGTGTWRDPRFADPGQEPENSLTGTMFTVDSYRLDTITIPYDYSNLRFWRNTDVDDLQPGQTFSLVQNLLGYEWDSDVENGYRPAGLINMSLSTVSVDTYLRDYGTSIGPATVNHSLTMYRAESGALVFGAGTVFWSWGLDSNHEGAATPTDPNVQQAMVNMFADMGIQPGTLDASLILATQSTDTLKPTSTITSPSVGASFVEGQKVTVTGTAQDTGGGIVAGVEVSLDGGQSWWKATGRESWSYSWVVQASGTYSIMSRAVDDSLNLGNPSASRQVTVNLPSTSSLWTLASKPQVETNLDRDGVELGVRFQAATDGVINGIRFYKGFYNVGQHVVSLWTSTGTRIATGTSSGESITGWQTVTFSNPVRITPGTTYVASYHTGGYYSSSDTYFSSSYTNGLLNVQPGGGVYAYSADNNGVFPGNSSNANYWVDVVFTPDPNQAPTAVADSGFSVGKDGMLPISFTALVANDTDPNNDPLTVSAVGNATNGTVALDTQTGNVIYTPNAGYSGPASFTYTVSDQRGGTSTANVTLTVEQDPAGVSLFQWTEGPTGAAVVDNAPLELGMKFTASVVGTITGIRFYKPANATGAHTGSLWSSTGTLLATVNFTNESTSGWQTATFSNPVAITAGTTYVASYHTTGVYAATANYFNSAKVNGSLTAPSSATSGGNGVYTYSSGTAFPTSSFQASNYWVDVVYKRSTANTVPVASNDNGFTVSNSNSINIAAATLLANDNDPDGDPLTITGVGGATNGTVAFNNQTNSVTFTPTSGYIGPASFSYNISDGRGGTASAVVSLTVGQSQTTVNLFSPSNAPSVTSVNDPEAVELGVKFVASSAGLITGLRYYKSAQDTGTHTGSLWTSGGNLLASATFTNESASGWQTVTFAQPVSISAGTTYVASYHSNGFYGVTPNFFATSYTNGPLSAPSSASSGGNGVYAYGAGGLFPSATYSATNYWVDVLYEQATGNLSPVALDDSGFSTQANTAFTVQASTLLANDSDPNGDPIVITGVGNAVNGSVAFNSQSNTVTFTPTNGYTGAASFTYSVSDGQGGTDTGLVSLNVVPQDEQNLFSSSATPTTVTENDPGDVNLGMKFQADVAGWITGFRFYKGPSNTGPHTGYLWTSTGTLLASANFTNESSSGWQSVSLAQQVAIQANTTYVVSYSTNGFYSATGNFFGSQVSNGNLHGLSSALSGGNGVYAYGSAGLFPTNSYNSSNYYVDVAFRPQLAA</sequence>
<evidence type="ECO:0000259" key="4">
    <source>
        <dbReference type="Pfam" id="PF20254"/>
    </source>
</evidence>
<dbReference type="Pfam" id="PF17957">
    <property type="entry name" value="Big_7"/>
    <property type="match status" value="1"/>
</dbReference>
<dbReference type="PROSITE" id="PS00330">
    <property type="entry name" value="HEMOLYSIN_CALCIUM"/>
    <property type="match status" value="1"/>
</dbReference>
<dbReference type="Gene3D" id="2.60.40.650">
    <property type="match status" value="1"/>
</dbReference>
<dbReference type="InterPro" id="IPR041690">
    <property type="entry name" value="Cadherin_5"/>
</dbReference>
<evidence type="ECO:0000259" key="3">
    <source>
        <dbReference type="Pfam" id="PF17892"/>
    </source>
</evidence>
<feature type="domain" description="DUF4082" evidence="1">
    <location>
        <begin position="1576"/>
        <end position="1720"/>
    </location>
</feature>
<dbReference type="Pfam" id="PF14252">
    <property type="entry name" value="DUF4347"/>
    <property type="match status" value="1"/>
</dbReference>
<feature type="domain" description="DUF4082" evidence="1">
    <location>
        <begin position="2099"/>
        <end position="2243"/>
    </location>
</feature>
<dbReference type="Gene3D" id="2.150.10.10">
    <property type="entry name" value="Serralysin-like metalloprotease, C-terminal"/>
    <property type="match status" value="2"/>
</dbReference>
<dbReference type="Gene3D" id="2.60.40.3440">
    <property type="match status" value="2"/>
</dbReference>
<dbReference type="Pfam" id="PF13313">
    <property type="entry name" value="DUF4082"/>
    <property type="match status" value="4"/>
</dbReference>
<dbReference type="SUPFAM" id="SSF81296">
    <property type="entry name" value="E set domains"/>
    <property type="match status" value="1"/>
</dbReference>
<organism evidence="5 6">
    <name type="scientific">Rhizobium herbae</name>
    <dbReference type="NCBI Taxonomy" id="508661"/>
    <lineage>
        <taxon>Bacteria</taxon>
        <taxon>Pseudomonadati</taxon>
        <taxon>Pseudomonadota</taxon>
        <taxon>Alphaproteobacteria</taxon>
        <taxon>Hyphomicrobiales</taxon>
        <taxon>Rhizobiaceae</taxon>
        <taxon>Rhizobium/Agrobacterium group</taxon>
        <taxon>Rhizobium</taxon>
    </lineage>
</organism>
<dbReference type="Pfam" id="PF17963">
    <property type="entry name" value="Big_9"/>
    <property type="match status" value="1"/>
</dbReference>
<dbReference type="Gene3D" id="2.60.40.2810">
    <property type="match status" value="1"/>
</dbReference>
<gene>
    <name evidence="5" type="ORF">JNB71_02340</name>
</gene>
<proteinExistence type="predicted"/>
<feature type="domain" description="DUF4347" evidence="2">
    <location>
        <begin position="7"/>
        <end position="167"/>
    </location>
</feature>
<dbReference type="Proteomes" id="UP000757604">
    <property type="component" value="Unassembled WGS sequence"/>
</dbReference>
<dbReference type="InterPro" id="IPR001343">
    <property type="entry name" value="Hemolysn_Ca-bd"/>
</dbReference>
<dbReference type="InterPro" id="IPR018511">
    <property type="entry name" value="Hemolysin-typ_Ca-bd_CS"/>
</dbReference>
<feature type="domain" description="Cadherin-like" evidence="3">
    <location>
        <begin position="1730"/>
        <end position="1824"/>
    </location>
</feature>
<dbReference type="InterPro" id="IPR014756">
    <property type="entry name" value="Ig_E-set"/>
</dbReference>
<keyword evidence="6" id="KW-1185">Reference proteome</keyword>
<dbReference type="InterPro" id="IPR046540">
    <property type="entry name" value="DMFA2_C"/>
</dbReference>
<dbReference type="InterPro" id="IPR025592">
    <property type="entry name" value="DUF4347"/>
</dbReference>
<feature type="domain" description="DUF4082" evidence="1">
    <location>
        <begin position="1320"/>
        <end position="1459"/>
    </location>
</feature>
<dbReference type="Pfam" id="PF00353">
    <property type="entry name" value="HemolysinCabind"/>
    <property type="match status" value="4"/>
</dbReference>
<dbReference type="Pfam" id="PF17892">
    <property type="entry name" value="Cadherin_5"/>
    <property type="match status" value="2"/>
</dbReference>